<evidence type="ECO:0000313" key="4">
    <source>
        <dbReference type="Proteomes" id="UP000566819"/>
    </source>
</evidence>
<keyword evidence="4" id="KW-1185">Reference proteome</keyword>
<dbReference type="GO" id="GO:0016491">
    <property type="term" value="F:oxidoreductase activity"/>
    <property type="evidence" value="ECO:0007669"/>
    <property type="project" value="UniProtKB-KW"/>
</dbReference>
<comment type="caution">
    <text evidence="3">The sequence shown here is derived from an EMBL/GenBank/DDBJ whole genome shotgun (WGS) entry which is preliminary data.</text>
</comment>
<dbReference type="PANTHER" id="PTHR10696:SF54">
    <property type="entry name" value="FAMILY OXIDOREDUCTASE, PUTATIVE (AFU_ORTHOLOGUE AFUA_4G13850)-RELATED"/>
    <property type="match status" value="1"/>
</dbReference>
<keyword evidence="1" id="KW-0560">Oxidoreductase</keyword>
<accession>A0A8H4R7C2</accession>
<evidence type="ECO:0000259" key="2">
    <source>
        <dbReference type="Pfam" id="PF02668"/>
    </source>
</evidence>
<dbReference type="InterPro" id="IPR003819">
    <property type="entry name" value="TauD/TfdA-like"/>
</dbReference>
<sequence length="383" mass="43448">MAPGILFDDLVSHSFRQYNHELSKSPIRVQEWPRFLASGLAWDPATFSNEQSYTYNITATHKLEIENALGYFKSLGLDGSDVRQGSFPLPTLGGTLLRLAVEIHRGKGFINIRGLNPADYSLEDNILLFLGLSSYIGETRARQDEDGNMLMHICDAKKSREPQQNRPTRFSSRASTFHTDTFCDILALQTRSNAARGGKHIISSSWTIYNKIAVERPDLLESLATPNWPFDSRGELFECNSRSLLHYHGGNIILNLAREPLLGLKHFPRTENLPELSPKQREALDLIETLAQEGQLTLATEPGDLTFINNHALLHSREAFEDSPEATRYLVRMWLKNKSLAWKLPRSLQMGNSRIYDDNELGNRWNVVAVPKLRFKLSERLSS</sequence>
<proteinExistence type="predicted"/>
<dbReference type="SUPFAM" id="SSF51197">
    <property type="entry name" value="Clavaminate synthase-like"/>
    <property type="match status" value="1"/>
</dbReference>
<dbReference type="Proteomes" id="UP000566819">
    <property type="component" value="Unassembled WGS sequence"/>
</dbReference>
<evidence type="ECO:0000313" key="3">
    <source>
        <dbReference type="EMBL" id="KAF4624964.1"/>
    </source>
</evidence>
<dbReference type="InterPro" id="IPR042098">
    <property type="entry name" value="TauD-like_sf"/>
</dbReference>
<evidence type="ECO:0000256" key="1">
    <source>
        <dbReference type="ARBA" id="ARBA00023002"/>
    </source>
</evidence>
<gene>
    <name evidence="3" type="ORF">G7Y89_g13201</name>
</gene>
<reference evidence="3 4" key="1">
    <citation type="submission" date="2020-03" db="EMBL/GenBank/DDBJ databases">
        <title>Draft Genome Sequence of Cudoniella acicularis.</title>
        <authorList>
            <person name="Buettner E."/>
            <person name="Kellner H."/>
        </authorList>
    </citation>
    <scope>NUCLEOTIDE SEQUENCE [LARGE SCALE GENOMIC DNA]</scope>
    <source>
        <strain evidence="3 4">DSM 108380</strain>
    </source>
</reference>
<dbReference type="Pfam" id="PF02668">
    <property type="entry name" value="TauD"/>
    <property type="match status" value="1"/>
</dbReference>
<name>A0A8H4R7C2_9HELO</name>
<dbReference type="OrthoDB" id="272271at2759"/>
<dbReference type="InterPro" id="IPR050411">
    <property type="entry name" value="AlphaKG_dependent_hydroxylases"/>
</dbReference>
<dbReference type="EMBL" id="JAAMPI010001503">
    <property type="protein sequence ID" value="KAF4624964.1"/>
    <property type="molecule type" value="Genomic_DNA"/>
</dbReference>
<organism evidence="3 4">
    <name type="scientific">Cudoniella acicularis</name>
    <dbReference type="NCBI Taxonomy" id="354080"/>
    <lineage>
        <taxon>Eukaryota</taxon>
        <taxon>Fungi</taxon>
        <taxon>Dikarya</taxon>
        <taxon>Ascomycota</taxon>
        <taxon>Pezizomycotina</taxon>
        <taxon>Leotiomycetes</taxon>
        <taxon>Helotiales</taxon>
        <taxon>Tricladiaceae</taxon>
        <taxon>Cudoniella</taxon>
    </lineage>
</organism>
<protein>
    <recommendedName>
        <fullName evidence="2">TauD/TfdA-like domain-containing protein</fullName>
    </recommendedName>
</protein>
<dbReference type="AlphaFoldDB" id="A0A8H4R7C2"/>
<dbReference type="Gene3D" id="3.60.130.10">
    <property type="entry name" value="Clavaminate synthase-like"/>
    <property type="match status" value="1"/>
</dbReference>
<dbReference type="PANTHER" id="PTHR10696">
    <property type="entry name" value="GAMMA-BUTYROBETAINE HYDROXYLASE-RELATED"/>
    <property type="match status" value="1"/>
</dbReference>
<feature type="domain" description="TauD/TfdA-like" evidence="2">
    <location>
        <begin position="86"/>
        <end position="334"/>
    </location>
</feature>